<name>A0A9W6UWV7_9ACTN</name>
<keyword evidence="5" id="KW-1185">Reference proteome</keyword>
<evidence type="ECO:0000313" key="5">
    <source>
        <dbReference type="Proteomes" id="UP001165124"/>
    </source>
</evidence>
<keyword evidence="2" id="KW-1133">Transmembrane helix</keyword>
<keyword evidence="2" id="KW-0472">Membrane</keyword>
<dbReference type="InterPro" id="IPR046112">
    <property type="entry name" value="DUF6049"/>
</dbReference>
<evidence type="ECO:0000256" key="2">
    <source>
        <dbReference type="SAM" id="Phobius"/>
    </source>
</evidence>
<feature type="signal peptide" evidence="3">
    <location>
        <begin position="1"/>
        <end position="26"/>
    </location>
</feature>
<protein>
    <recommendedName>
        <fullName evidence="6">Secreted protein</fullName>
    </recommendedName>
</protein>
<feature type="compositionally biased region" description="Low complexity" evidence="1">
    <location>
        <begin position="764"/>
        <end position="781"/>
    </location>
</feature>
<dbReference type="Proteomes" id="UP001165124">
    <property type="component" value="Unassembled WGS sequence"/>
</dbReference>
<evidence type="ECO:0000256" key="3">
    <source>
        <dbReference type="SAM" id="SignalP"/>
    </source>
</evidence>
<sequence length="811" mass="86005">MRTVKRAAWLAVLVSCVVAVAAPAVAAAPRTPKAAQGSPARLHAPAAAQKASAAARDASRTQAALQAQTHAQGATRAQTQPDPHRSSKQRQSPVALALTKVTPSAVTASGKNSRFQLTGTVENRSGHAIPGLAVRLRYSAQRITSRGELAQWAAAPPSRLPGVTAPRPLQQASAAGGRQTWKLTGNAAAVGMRQFGVYPVGVEIVNAYQQVLAGFTTFVTFTGSGRGPRPLSIAWVWPLIDRQHRANDATFLDDRLAADLARGRLHTLVDAAEATATPLTWAIDPALLDDVQAMRQPYYVKRPGADKGTRAPANPAARQWIDKLKKASKNDPYFVLPYADPDAVALVRYGGSMARHLDYAYKNTGVAAEVLNRAPSMKVAWPPSGMAGPDTLDALSRYGQLGTDGAFLLSNSAFQENPQGYTTRATTAVQTRQGMRRAVTYDDTLNDIVSSGTRSPGAAALAEQRFLAETAMITAEAPNISRSLVIVPNRHWNPAPEFARSVLAHTQSAPWLRTVPLEKIIKATPQPRVFNGYPDAYEQYELGTTYLEQVRRIARNASLFSQVTTEPVRIDYTRAVLRMESAAWRGHGKRARAAREELARELDAHMAAVKVIPSQNALAGSSGRILVSVANDLPDQNVKVRLDVMSENSAKLQIGRFAAEDLVLELGPGEKVSRKIPVQAAGNGNFRVRLRLITDQGRVFGEDKIITVRTTGYGRLALLITGSSLAVLFVGVGVRAMRARRRRKAEAAGDGSTGVEPAATGVVASGDPGSPGAGDAAAPGAGRPGAGAGTAALSSGDGQLTDGRSGLGDEP</sequence>
<comment type="caution">
    <text evidence="4">The sequence shown here is derived from an EMBL/GenBank/DDBJ whole genome shotgun (WGS) entry which is preliminary data.</text>
</comment>
<feature type="compositionally biased region" description="Low complexity" evidence="1">
    <location>
        <begin position="44"/>
        <end position="75"/>
    </location>
</feature>
<feature type="chain" id="PRO_5040994300" description="Secreted protein" evidence="3">
    <location>
        <begin position="27"/>
        <end position="811"/>
    </location>
</feature>
<organism evidence="4 5">
    <name type="scientific">Actinomadura rubrobrunea</name>
    <dbReference type="NCBI Taxonomy" id="115335"/>
    <lineage>
        <taxon>Bacteria</taxon>
        <taxon>Bacillati</taxon>
        <taxon>Actinomycetota</taxon>
        <taxon>Actinomycetes</taxon>
        <taxon>Streptosporangiales</taxon>
        <taxon>Thermomonosporaceae</taxon>
        <taxon>Actinomadura</taxon>
    </lineage>
</organism>
<dbReference type="Pfam" id="PF19516">
    <property type="entry name" value="DUF6049"/>
    <property type="match status" value="1"/>
</dbReference>
<evidence type="ECO:0008006" key="6">
    <source>
        <dbReference type="Google" id="ProtNLM"/>
    </source>
</evidence>
<reference evidence="4" key="1">
    <citation type="submission" date="2023-02" db="EMBL/GenBank/DDBJ databases">
        <title>Actinomadura rubrobrunea NBRC 14622.</title>
        <authorList>
            <person name="Ichikawa N."/>
            <person name="Sato H."/>
            <person name="Tonouchi N."/>
        </authorList>
    </citation>
    <scope>NUCLEOTIDE SEQUENCE</scope>
    <source>
        <strain evidence="4">NBRC 14622</strain>
    </source>
</reference>
<dbReference type="EMBL" id="BSRZ01000006">
    <property type="protein sequence ID" value="GLW64622.1"/>
    <property type="molecule type" value="Genomic_DNA"/>
</dbReference>
<evidence type="ECO:0000313" key="4">
    <source>
        <dbReference type="EMBL" id="GLW64622.1"/>
    </source>
</evidence>
<feature type="region of interest" description="Disordered" evidence="1">
    <location>
        <begin position="744"/>
        <end position="811"/>
    </location>
</feature>
<feature type="compositionally biased region" description="Low complexity" evidence="1">
    <location>
        <begin position="789"/>
        <end position="798"/>
    </location>
</feature>
<feature type="transmembrane region" description="Helical" evidence="2">
    <location>
        <begin position="713"/>
        <end position="734"/>
    </location>
</feature>
<gene>
    <name evidence="4" type="ORF">Arub01_28660</name>
</gene>
<dbReference type="AlphaFoldDB" id="A0A9W6UWV7"/>
<proteinExistence type="predicted"/>
<accession>A0A9W6UWV7</accession>
<keyword evidence="2" id="KW-0812">Transmembrane</keyword>
<feature type="region of interest" description="Disordered" evidence="1">
    <location>
        <begin position="27"/>
        <end position="94"/>
    </location>
</feature>
<evidence type="ECO:0000256" key="1">
    <source>
        <dbReference type="SAM" id="MobiDB-lite"/>
    </source>
</evidence>
<keyword evidence="3" id="KW-0732">Signal</keyword>
<dbReference type="RefSeq" id="WP_067915499.1">
    <property type="nucleotide sequence ID" value="NZ_BSRZ01000006.1"/>
</dbReference>